<dbReference type="RefSeq" id="WP_111147034.1">
    <property type="nucleotide sequence ID" value="NZ_QKRB01000044.1"/>
</dbReference>
<keyword evidence="3" id="KW-1185">Reference proteome</keyword>
<gene>
    <name evidence="2" type="ORF">DNH61_12770</name>
</gene>
<protein>
    <submittedName>
        <fullName evidence="2">Sugar phosphate isomerase/epimerase</fullName>
    </submittedName>
</protein>
<sequence length="285" mass="31981">MKLSLCTISFRHQLISFGDIVRFAERHRFDGIELWGVHARQMYEREREEALAQLDVMRSAGLAVSMISDYIDMGGSADRQAALVKGSQLADMARWFGARRIRIFAGTKASMEMTAEERADCVRLIRELSERCADKGVELLVETHPGTLADTLASTIRLIHEVEHKSLGINLDFLHLWESGTDPVAAFRQLEPWVRHFHLKNISSADKLEVFLPQHVYAAGASRDGIVPLGEGAIDYAPILQRIADTEWFGSLEWFGHDPCRVLAAESAWVQSICGAAEHQTEPVR</sequence>
<dbReference type="AlphaFoldDB" id="A0A2W1LLL5"/>
<dbReference type="SUPFAM" id="SSF51658">
    <property type="entry name" value="Xylose isomerase-like"/>
    <property type="match status" value="1"/>
</dbReference>
<keyword evidence="2" id="KW-0413">Isomerase</keyword>
<organism evidence="2 3">
    <name type="scientific">Paenibacillus sambharensis</name>
    <dbReference type="NCBI Taxonomy" id="1803190"/>
    <lineage>
        <taxon>Bacteria</taxon>
        <taxon>Bacillati</taxon>
        <taxon>Bacillota</taxon>
        <taxon>Bacilli</taxon>
        <taxon>Bacillales</taxon>
        <taxon>Paenibacillaceae</taxon>
        <taxon>Paenibacillus</taxon>
    </lineage>
</organism>
<evidence type="ECO:0000259" key="1">
    <source>
        <dbReference type="Pfam" id="PF01261"/>
    </source>
</evidence>
<proteinExistence type="predicted"/>
<dbReference type="EMBL" id="QKRB01000044">
    <property type="protein sequence ID" value="PZD95404.1"/>
    <property type="molecule type" value="Genomic_DNA"/>
</dbReference>
<dbReference type="PANTHER" id="PTHR12110">
    <property type="entry name" value="HYDROXYPYRUVATE ISOMERASE"/>
    <property type="match status" value="1"/>
</dbReference>
<dbReference type="InterPro" id="IPR050312">
    <property type="entry name" value="IolE/XylAMocC-like"/>
</dbReference>
<dbReference type="Proteomes" id="UP000249522">
    <property type="component" value="Unassembled WGS sequence"/>
</dbReference>
<accession>A0A2W1LLL5</accession>
<dbReference type="InterPro" id="IPR013022">
    <property type="entry name" value="Xyl_isomerase-like_TIM-brl"/>
</dbReference>
<dbReference type="OrthoDB" id="9815124at2"/>
<reference evidence="2 3" key="1">
    <citation type="submission" date="2018-06" db="EMBL/GenBank/DDBJ databases">
        <title>Paenibacillus imtechensis sp. nov.</title>
        <authorList>
            <person name="Pinnaka A.K."/>
            <person name="Singh H."/>
            <person name="Kaur M."/>
        </authorList>
    </citation>
    <scope>NUCLEOTIDE SEQUENCE [LARGE SCALE GENOMIC DNA]</scope>
    <source>
        <strain evidence="2 3">SMB1</strain>
    </source>
</reference>
<dbReference type="InterPro" id="IPR036237">
    <property type="entry name" value="Xyl_isomerase-like_sf"/>
</dbReference>
<dbReference type="Pfam" id="PF01261">
    <property type="entry name" value="AP_endonuc_2"/>
    <property type="match status" value="1"/>
</dbReference>
<dbReference type="Gene3D" id="3.20.20.150">
    <property type="entry name" value="Divalent-metal-dependent TIM barrel enzymes"/>
    <property type="match status" value="1"/>
</dbReference>
<name>A0A2W1LLL5_9BACL</name>
<evidence type="ECO:0000313" key="3">
    <source>
        <dbReference type="Proteomes" id="UP000249522"/>
    </source>
</evidence>
<evidence type="ECO:0000313" key="2">
    <source>
        <dbReference type="EMBL" id="PZD95404.1"/>
    </source>
</evidence>
<comment type="caution">
    <text evidence="2">The sequence shown here is derived from an EMBL/GenBank/DDBJ whole genome shotgun (WGS) entry which is preliminary data.</text>
</comment>
<dbReference type="GO" id="GO:0016853">
    <property type="term" value="F:isomerase activity"/>
    <property type="evidence" value="ECO:0007669"/>
    <property type="project" value="UniProtKB-KW"/>
</dbReference>
<feature type="domain" description="Xylose isomerase-like TIM barrel" evidence="1">
    <location>
        <begin position="22"/>
        <end position="269"/>
    </location>
</feature>
<dbReference type="PANTHER" id="PTHR12110:SF21">
    <property type="entry name" value="XYLOSE ISOMERASE-LIKE TIM BARREL DOMAIN-CONTAINING PROTEIN"/>
    <property type="match status" value="1"/>
</dbReference>